<reference evidence="2" key="1">
    <citation type="submission" date="2016-06" db="EMBL/GenBank/DDBJ databases">
        <authorList>
            <person name="Varghese N."/>
            <person name="Submissions Spin"/>
        </authorList>
    </citation>
    <scope>NUCLEOTIDE SEQUENCE [LARGE SCALE GENOMIC DNA]</scope>
    <source>
        <strain evidence="2">DSM 44983</strain>
    </source>
</reference>
<proteinExistence type="predicted"/>
<dbReference type="Proteomes" id="UP000198226">
    <property type="component" value="Chromosome I"/>
</dbReference>
<dbReference type="EMBL" id="LT607752">
    <property type="protein sequence ID" value="SCG43776.1"/>
    <property type="molecule type" value="Genomic_DNA"/>
</dbReference>
<gene>
    <name evidence="1" type="ORF">GA0070623_1051</name>
</gene>
<name>A0A120F8Q1_9ACTN</name>
<dbReference type="AlphaFoldDB" id="A0A120F8Q1"/>
<dbReference type="GO" id="GO:0030639">
    <property type="term" value="P:polyketide biosynthetic process"/>
    <property type="evidence" value="ECO:0007669"/>
    <property type="project" value="InterPro"/>
</dbReference>
<dbReference type="InterPro" id="IPR006765">
    <property type="entry name" value="Polyketide_synth_cyclase"/>
</dbReference>
<accession>A0A120F8Q1</accession>
<sequence length="115" mass="12924">MSRLVIVSRIIPGAEGRVAQIFAESDATELPALTGLRHRSLYRLHDLCVHLMETTDVDVDTLVTAHHHPLYQRTNERLSAHTSSYLPTWRSPRDAPAGCFYSWDVADATTPEALR</sequence>
<dbReference type="SUPFAM" id="SSF54909">
    <property type="entry name" value="Dimeric alpha+beta barrel"/>
    <property type="match status" value="1"/>
</dbReference>
<dbReference type="OrthoDB" id="4147507at2"/>
<evidence type="ECO:0000313" key="1">
    <source>
        <dbReference type="EMBL" id="SCG43776.1"/>
    </source>
</evidence>
<keyword evidence="2" id="KW-1185">Reference proteome</keyword>
<evidence type="ECO:0000313" key="2">
    <source>
        <dbReference type="Proteomes" id="UP000198226"/>
    </source>
</evidence>
<dbReference type="InterPro" id="IPR011008">
    <property type="entry name" value="Dimeric_a/b-barrel"/>
</dbReference>
<organism evidence="1 2">
    <name type="scientific">Micromonospora rifamycinica</name>
    <dbReference type="NCBI Taxonomy" id="291594"/>
    <lineage>
        <taxon>Bacteria</taxon>
        <taxon>Bacillati</taxon>
        <taxon>Actinomycetota</taxon>
        <taxon>Actinomycetes</taxon>
        <taxon>Micromonosporales</taxon>
        <taxon>Micromonosporaceae</taxon>
        <taxon>Micromonospora</taxon>
    </lineage>
</organism>
<protein>
    <submittedName>
        <fullName evidence="1">Polyketide synthesis cyclase</fullName>
    </submittedName>
</protein>
<dbReference type="Pfam" id="PF04673">
    <property type="entry name" value="Cyclase_polyket"/>
    <property type="match status" value="1"/>
</dbReference>
<dbReference type="RefSeq" id="WP_067308435.1">
    <property type="nucleotide sequence ID" value="NZ_LRMV01000064.1"/>
</dbReference>
<dbReference type="Gene3D" id="3.30.70.1090">
    <property type="entry name" value="Dimeric alpha+beta barrel"/>
    <property type="match status" value="1"/>
</dbReference>
<dbReference type="InterPro" id="IPR038474">
    <property type="entry name" value="Polyketide_synth_cyclase_sf"/>
</dbReference>